<dbReference type="PANTHER" id="PTHR30203:SF23">
    <property type="entry name" value="OUTER MEMBRANE EFFLUX PROTEIN"/>
    <property type="match status" value="1"/>
</dbReference>
<dbReference type="EMBL" id="NKXO01000057">
    <property type="protein sequence ID" value="PKQ65959.1"/>
    <property type="molecule type" value="Genomic_DNA"/>
</dbReference>
<comment type="similarity">
    <text evidence="1">Belongs to the outer membrane factor (OMF) (TC 1.B.17) family.</text>
</comment>
<dbReference type="Pfam" id="PF02321">
    <property type="entry name" value="OEP"/>
    <property type="match status" value="1"/>
</dbReference>
<dbReference type="Gene3D" id="1.20.1600.10">
    <property type="entry name" value="Outer membrane efflux proteins (OEP)"/>
    <property type="match status" value="1"/>
</dbReference>
<protein>
    <submittedName>
        <fullName evidence="3">Outer membrane efflux protein</fullName>
    </submittedName>
</protein>
<dbReference type="AlphaFoldDB" id="A0A2N3I6N5"/>
<keyword evidence="2" id="KW-0175">Coiled coil</keyword>
<evidence type="ECO:0000313" key="4">
    <source>
        <dbReference type="Proteomes" id="UP000233387"/>
    </source>
</evidence>
<dbReference type="InterPro" id="IPR003423">
    <property type="entry name" value="OMP_efflux"/>
</dbReference>
<accession>A0A2N3I6N5</accession>
<proteinExistence type="inferred from homology"/>
<dbReference type="OrthoDB" id="9791261at2"/>
<sequence length="434" mass="50178">MKISKYGATTILFLYFSFQGVAQDTLKLSRQQCEAVFLKENLLLIAERLEVPKAEAMVLQAKLWPNPTVSLDEINLWATQKQLGVFGQELQGFNGGNLGRNQQISFSIEQLILTAGKRKKLMALEQVNVDKSKQYFEDLLRHLKIEFRQQLTQLQYLQFNRNIYQNQINSIRQLTQAYQKQVDLGNIPKGEYIRLKALELEFSKQINELNKEINEAQKELKLLMRLPANVQLILTDDAYLKNTESFKLISLTVLLDTAKSTRPDLKIAELDQTYFSKLYAYEKAQRTPNVTLKGGYDRGGNFMYNFIGFGVAMDLPVFNRNQGNIRYAKLGIEQSKIRYEQQNLTITNEIVLSWQNLNAAIQFYESIEPDYEKTLDDLLNAYTKNFTNRNMSLLEYLDFLDAYLENKKIILEAGKEVNDKAEELNFSVGTDLIK</sequence>
<dbReference type="RefSeq" id="WP_101359782.1">
    <property type="nucleotide sequence ID" value="NZ_NKXO01000057.1"/>
</dbReference>
<evidence type="ECO:0000256" key="2">
    <source>
        <dbReference type="SAM" id="Coils"/>
    </source>
</evidence>
<evidence type="ECO:0000256" key="1">
    <source>
        <dbReference type="ARBA" id="ARBA00007613"/>
    </source>
</evidence>
<reference evidence="3 4" key="1">
    <citation type="submission" date="2017-06" db="EMBL/GenBank/DDBJ databases">
        <title>Raineya orbicola gen. nov., sp. nov. a slightly thermophilic bacterium of the phylum Bacteroidetes and the description of Raineyaceae fam. nov.</title>
        <authorList>
            <person name="Albuquerque L."/>
            <person name="Polonia A.R.M."/>
            <person name="Barroso C."/>
            <person name="Froufe H.J.C."/>
            <person name="Lage O."/>
            <person name="Lobo-Da-Cunha A."/>
            <person name="Egas C."/>
            <person name="Da Costa M.S."/>
        </authorList>
    </citation>
    <scope>NUCLEOTIDE SEQUENCE [LARGE SCALE GENOMIC DNA]</scope>
    <source>
        <strain evidence="3 4">SPSPC-11</strain>
    </source>
</reference>
<dbReference type="InterPro" id="IPR010131">
    <property type="entry name" value="MdtP/NodT-like"/>
</dbReference>
<dbReference type="SUPFAM" id="SSF56954">
    <property type="entry name" value="Outer membrane efflux proteins (OEP)"/>
    <property type="match status" value="1"/>
</dbReference>
<gene>
    <name evidence="3" type="ORF">Rain11_2523</name>
</gene>
<evidence type="ECO:0000313" key="3">
    <source>
        <dbReference type="EMBL" id="PKQ65959.1"/>
    </source>
</evidence>
<name>A0A2N3I6N5_9BACT</name>
<dbReference type="GO" id="GO:0015562">
    <property type="term" value="F:efflux transmembrane transporter activity"/>
    <property type="evidence" value="ECO:0007669"/>
    <property type="project" value="InterPro"/>
</dbReference>
<keyword evidence="4" id="KW-1185">Reference proteome</keyword>
<comment type="caution">
    <text evidence="3">The sequence shown here is derived from an EMBL/GenBank/DDBJ whole genome shotgun (WGS) entry which is preliminary data.</text>
</comment>
<organism evidence="3 4">
    <name type="scientific">Raineya orbicola</name>
    <dbReference type="NCBI Taxonomy" id="2016530"/>
    <lineage>
        <taxon>Bacteria</taxon>
        <taxon>Pseudomonadati</taxon>
        <taxon>Bacteroidota</taxon>
        <taxon>Cytophagia</taxon>
        <taxon>Cytophagales</taxon>
        <taxon>Raineyaceae</taxon>
        <taxon>Raineya</taxon>
    </lineage>
</organism>
<feature type="coiled-coil region" evidence="2">
    <location>
        <begin position="195"/>
        <end position="226"/>
    </location>
</feature>
<dbReference type="PANTHER" id="PTHR30203">
    <property type="entry name" value="OUTER MEMBRANE CATION EFFLUX PROTEIN"/>
    <property type="match status" value="1"/>
</dbReference>
<dbReference type="Proteomes" id="UP000233387">
    <property type="component" value="Unassembled WGS sequence"/>
</dbReference>